<evidence type="ECO:0000313" key="3">
    <source>
        <dbReference type="Proteomes" id="UP000652763"/>
    </source>
</evidence>
<dbReference type="RefSeq" id="WP_191749076.1">
    <property type="nucleotide sequence ID" value="NZ_JACSQC010000009.1"/>
</dbReference>
<reference evidence="2 3" key="1">
    <citation type="submission" date="2020-08" db="EMBL/GenBank/DDBJ databases">
        <title>A Genomic Blueprint of the Chicken Gut Microbiome.</title>
        <authorList>
            <person name="Gilroy R."/>
            <person name="Ravi A."/>
            <person name="Getino M."/>
            <person name="Pursley I."/>
            <person name="Horton D.L."/>
            <person name="Alikhan N.-F."/>
            <person name="Baker D."/>
            <person name="Gharbi K."/>
            <person name="Hall N."/>
            <person name="Watson M."/>
            <person name="Adriaenssens E.M."/>
            <person name="Foster-Nyarko E."/>
            <person name="Jarju S."/>
            <person name="Secka A."/>
            <person name="Antonio M."/>
            <person name="Oren A."/>
            <person name="Chaudhuri R."/>
            <person name="La Ragione R.M."/>
            <person name="Hildebrand F."/>
            <person name="Pallen M.J."/>
        </authorList>
    </citation>
    <scope>NUCLEOTIDE SEQUENCE [LARGE SCALE GENOMIC DNA]</scope>
    <source>
        <strain evidence="2 3">Sa2BUA2</strain>
    </source>
</reference>
<feature type="compositionally biased region" description="Basic and acidic residues" evidence="1">
    <location>
        <begin position="206"/>
        <end position="222"/>
    </location>
</feature>
<comment type="caution">
    <text evidence="2">The sequence shown here is derived from an EMBL/GenBank/DDBJ whole genome shotgun (WGS) entry which is preliminary data.</text>
</comment>
<gene>
    <name evidence="2" type="ORF">H9638_15950</name>
</gene>
<dbReference type="InterPro" id="IPR018721">
    <property type="entry name" value="DUF2252"/>
</dbReference>
<dbReference type="Pfam" id="PF10009">
    <property type="entry name" value="DUF2252"/>
    <property type="match status" value="1"/>
</dbReference>
<feature type="region of interest" description="Disordered" evidence="1">
    <location>
        <begin position="206"/>
        <end position="227"/>
    </location>
</feature>
<name>A0ABR8YM73_9MICC</name>
<dbReference type="PANTHER" id="PTHR39441">
    <property type="entry name" value="DUF2252 DOMAIN-CONTAINING PROTEIN"/>
    <property type="match status" value="1"/>
</dbReference>
<dbReference type="Proteomes" id="UP000652763">
    <property type="component" value="Unassembled WGS sequence"/>
</dbReference>
<sequence>MVRTRVKHPSVAERVEAGKDCRKRTPLSALEGWVPAPGRPDPVALIEEQNLTREPDLVPVRHGRMLASPFTFYRGAAKIMAADLKDTPRAGLTTQLCGDAHLSNFGVFASPERILLFDLNDFDETLPGPFEYDVLRMSASFTIAARNNGFTAEEALGVTLAAVRAYREAMRGFAKMGTLDIWYARLAEADLLSAIELAVDTSKGKEQKKAAKRAEKNAEKTARKARSRDSLQALSKLAERVDGKYRIVSQPPILIPVRELGDSLGLSPEEMQDAAREQLRSYRSTLQDDRRLLLERFEIVDVARKVVGVGSVGTRAFIALLQGRDAEDPLFLQVKEATRSVLEDHLPKSKYRQPGERVVQGQRRMQAASDIFLGWTKGVQENRYLYWRQLRDMKGSVVVEAMKPLGMDFYARTCGWTLARAHARSGDPIAIAAYLGKSGKFDDAVTDFCGRYADQNEQDYQAFAEAVRSGRLAALEGV</sequence>
<protein>
    <submittedName>
        <fullName evidence="2">DUF2252 domain-containing protein</fullName>
    </submittedName>
</protein>
<accession>A0ABR8YM73</accession>
<evidence type="ECO:0000313" key="2">
    <source>
        <dbReference type="EMBL" id="MBD8045304.1"/>
    </source>
</evidence>
<proteinExistence type="predicted"/>
<organism evidence="2 3">
    <name type="scientific">Arthrobacter pullicola</name>
    <dbReference type="NCBI Taxonomy" id="2762224"/>
    <lineage>
        <taxon>Bacteria</taxon>
        <taxon>Bacillati</taxon>
        <taxon>Actinomycetota</taxon>
        <taxon>Actinomycetes</taxon>
        <taxon>Micrococcales</taxon>
        <taxon>Micrococcaceae</taxon>
        <taxon>Arthrobacter</taxon>
    </lineage>
</organism>
<keyword evidence="3" id="KW-1185">Reference proteome</keyword>
<dbReference type="PANTHER" id="PTHR39441:SF1">
    <property type="entry name" value="DUF2252 DOMAIN-CONTAINING PROTEIN"/>
    <property type="match status" value="1"/>
</dbReference>
<dbReference type="EMBL" id="JACSQC010000009">
    <property type="protein sequence ID" value="MBD8045304.1"/>
    <property type="molecule type" value="Genomic_DNA"/>
</dbReference>
<evidence type="ECO:0000256" key="1">
    <source>
        <dbReference type="SAM" id="MobiDB-lite"/>
    </source>
</evidence>